<gene>
    <name evidence="2" type="ORF">Tdes44962_MAKER00196</name>
</gene>
<sequence length="113" mass="12734">MDHPGPQYVTRMSDPTPGFSDSRRRSHGSHEPLAMAPALWLEGRREVQHLSYTFGIVIGGTRRILEAWPPHPLGLAKMFPLLLRGDLAPTGPGQVPIMTHRRWLVSWGIRGMY</sequence>
<dbReference type="EMBL" id="RIBY02001112">
    <property type="protein sequence ID" value="KAH9832716.1"/>
    <property type="molecule type" value="Genomic_DNA"/>
</dbReference>
<evidence type="ECO:0000313" key="2">
    <source>
        <dbReference type="EMBL" id="KAH9832716.1"/>
    </source>
</evidence>
<dbReference type="Proteomes" id="UP001138500">
    <property type="component" value="Unassembled WGS sequence"/>
</dbReference>
<comment type="caution">
    <text evidence="2">The sequence shown here is derived from an EMBL/GenBank/DDBJ whole genome shotgun (WGS) entry which is preliminary data.</text>
</comment>
<organism evidence="2 3">
    <name type="scientific">Teratosphaeria destructans</name>
    <dbReference type="NCBI Taxonomy" id="418781"/>
    <lineage>
        <taxon>Eukaryota</taxon>
        <taxon>Fungi</taxon>
        <taxon>Dikarya</taxon>
        <taxon>Ascomycota</taxon>
        <taxon>Pezizomycotina</taxon>
        <taxon>Dothideomycetes</taxon>
        <taxon>Dothideomycetidae</taxon>
        <taxon>Mycosphaerellales</taxon>
        <taxon>Teratosphaeriaceae</taxon>
        <taxon>Teratosphaeria</taxon>
    </lineage>
</organism>
<dbReference type="AlphaFoldDB" id="A0A9W7SVS1"/>
<accession>A0A9W7SVS1</accession>
<protein>
    <submittedName>
        <fullName evidence="2">Uncharacterized protein</fullName>
    </submittedName>
</protein>
<name>A0A9W7SVS1_9PEZI</name>
<reference evidence="2 3" key="2">
    <citation type="journal article" date="2021" name="Curr. Genet.">
        <title>Genetic response to nitrogen starvation in the aggressive Eucalyptus foliar pathogen Teratosphaeria destructans.</title>
        <authorList>
            <person name="Havenga M."/>
            <person name="Wingfield B.D."/>
            <person name="Wingfield M.J."/>
            <person name="Dreyer L.L."/>
            <person name="Roets F."/>
            <person name="Aylward J."/>
        </authorList>
    </citation>
    <scope>NUCLEOTIDE SEQUENCE [LARGE SCALE GENOMIC DNA]</scope>
    <source>
        <strain evidence="2">CMW44962</strain>
    </source>
</reference>
<evidence type="ECO:0000256" key="1">
    <source>
        <dbReference type="SAM" id="MobiDB-lite"/>
    </source>
</evidence>
<evidence type="ECO:0000313" key="3">
    <source>
        <dbReference type="Proteomes" id="UP001138500"/>
    </source>
</evidence>
<proteinExistence type="predicted"/>
<feature type="region of interest" description="Disordered" evidence="1">
    <location>
        <begin position="1"/>
        <end position="30"/>
    </location>
</feature>
<reference evidence="2 3" key="1">
    <citation type="journal article" date="2018" name="IMA Fungus">
        <title>IMA Genome-F 10: Nine draft genome sequences of Claviceps purpurea s.lat., including C. arundinis, C. humidiphila, and C. cf. spartinae, pseudomolecules for the pitch canker pathogen Fusarium circinatum, draft genome of Davidsoniella eucalypti, Grosmannia galeiformis, Quambalaria eucalypti, and Teratosphaeria destructans.</title>
        <authorList>
            <person name="Wingfield B.D."/>
            <person name="Liu M."/>
            <person name="Nguyen H.D."/>
            <person name="Lane F.A."/>
            <person name="Morgan S.W."/>
            <person name="De Vos L."/>
            <person name="Wilken P.M."/>
            <person name="Duong T.A."/>
            <person name="Aylward J."/>
            <person name="Coetzee M.P."/>
            <person name="Dadej K."/>
            <person name="De Beer Z.W."/>
            <person name="Findlay W."/>
            <person name="Havenga M."/>
            <person name="Kolarik M."/>
            <person name="Menzies J.G."/>
            <person name="Naidoo K."/>
            <person name="Pochopski O."/>
            <person name="Shoukouhi P."/>
            <person name="Santana Q.C."/>
            <person name="Seifert K.A."/>
            <person name="Soal N."/>
            <person name="Steenkamp E.T."/>
            <person name="Tatham C.T."/>
            <person name="van der Nest M.A."/>
            <person name="Wingfield M.J."/>
        </authorList>
    </citation>
    <scope>NUCLEOTIDE SEQUENCE [LARGE SCALE GENOMIC DNA]</scope>
    <source>
        <strain evidence="2">CMW44962</strain>
    </source>
</reference>
<keyword evidence="3" id="KW-1185">Reference proteome</keyword>